<comment type="caution">
    <text evidence="1">The sequence shown here is derived from an EMBL/GenBank/DDBJ whole genome shotgun (WGS) entry which is preliminary data.</text>
</comment>
<protein>
    <recommendedName>
        <fullName evidence="3">Tetratricopeptide repeat protein</fullName>
    </recommendedName>
</protein>
<accession>A0ABX1GG72</accession>
<dbReference type="SUPFAM" id="SSF48452">
    <property type="entry name" value="TPR-like"/>
    <property type="match status" value="1"/>
</dbReference>
<dbReference type="Proteomes" id="UP000765845">
    <property type="component" value="Unassembled WGS sequence"/>
</dbReference>
<reference evidence="1 2" key="1">
    <citation type="submission" date="2020-04" db="EMBL/GenBank/DDBJ databases">
        <authorList>
            <person name="Yoon J."/>
        </authorList>
    </citation>
    <scope>NUCLEOTIDE SEQUENCE [LARGE SCALE GENOMIC DNA]</scope>
    <source>
        <strain evidence="1 2">KMU-166</strain>
    </source>
</reference>
<dbReference type="InterPro" id="IPR011990">
    <property type="entry name" value="TPR-like_helical_dom_sf"/>
</dbReference>
<dbReference type="RefSeq" id="WP_168449882.1">
    <property type="nucleotide sequence ID" value="NZ_JAAWWK010000002.1"/>
</dbReference>
<dbReference type="EMBL" id="JAAWWK010000002">
    <property type="protein sequence ID" value="NKI17382.1"/>
    <property type="molecule type" value="Genomic_DNA"/>
</dbReference>
<sequence length="561" mass="62151">MGIKTEALRLDLEVRRLADQHPSVAHPPSSVYLTSRADTLVIQSATLRIDDQKHRYDYSLTEAHAINEGAAHPLVRLPLSPGEHRLRAEVVALPGGDPRGKRVVARIDQPFSLPETGGNIELHLDNSGMKHLLGGASLLVRQHGAADLSLTSPSAQFFTVTGQYFQAISALQYAASRGVHISHATLTENTRAYGIAAASPPVNDPVYDRYNQAVALLESGSDEQGLAMLKALVDADYEDYDKQQLQDKVSLALGYYYLSRYLPSEAQEHFRRVRRLTDYANHALIGLGWALLKPDNPALAGSKTAAPAPGQAGANYLWSSSDDEVAWARRRAPFRRAWSVVSGAMKEDLRNALVPWMELIADDPFDPAVQEGMLIIPYAMTHMGDFAQAERYYLRAQEQLLTVRSSIQARMQHVQSGQLSTGIDLYLQRRDNGWDAWLARVIADPATEYVNDLISNPGFLDAVQDYRTLSELDDAMREHRQHPALEIDEAQPLRDGIDAVLARIHSERHDARQRMELAALASLSVHYNRVETYLAEAGFALARIHDSPRLSGGATPQGRRP</sequence>
<name>A0ABX1GG72_9GAMM</name>
<organism evidence="1 2">
    <name type="scientific">Spongiibacter thalassae</name>
    <dbReference type="NCBI Taxonomy" id="2721624"/>
    <lineage>
        <taxon>Bacteria</taxon>
        <taxon>Pseudomonadati</taxon>
        <taxon>Pseudomonadota</taxon>
        <taxon>Gammaproteobacteria</taxon>
        <taxon>Cellvibrionales</taxon>
        <taxon>Spongiibacteraceae</taxon>
        <taxon>Spongiibacter</taxon>
    </lineage>
</organism>
<evidence type="ECO:0000313" key="1">
    <source>
        <dbReference type="EMBL" id="NKI17382.1"/>
    </source>
</evidence>
<dbReference type="Gene3D" id="1.25.40.10">
    <property type="entry name" value="Tetratricopeptide repeat domain"/>
    <property type="match status" value="1"/>
</dbReference>
<gene>
    <name evidence="1" type="ORF">HCU74_08130</name>
</gene>
<evidence type="ECO:0008006" key="3">
    <source>
        <dbReference type="Google" id="ProtNLM"/>
    </source>
</evidence>
<evidence type="ECO:0000313" key="2">
    <source>
        <dbReference type="Proteomes" id="UP000765845"/>
    </source>
</evidence>
<keyword evidence="2" id="KW-1185">Reference proteome</keyword>
<proteinExistence type="predicted"/>